<accession>A0ABT6RBR3</accession>
<name>A0ABT6RBR3_9BACT</name>
<comment type="caution">
    <text evidence="1">The sequence shown here is derived from an EMBL/GenBank/DDBJ whole genome shotgun (WGS) entry which is preliminary data.</text>
</comment>
<reference evidence="1 2" key="1">
    <citation type="submission" date="2023-05" db="EMBL/GenBank/DDBJ databases">
        <title>Genome sequence of Pinibacter sp. MAH-24.</title>
        <authorList>
            <person name="Huq M.A."/>
        </authorList>
    </citation>
    <scope>NUCLEOTIDE SEQUENCE [LARGE SCALE GENOMIC DNA]</scope>
    <source>
        <strain evidence="1 2">MAH-24</strain>
    </source>
</reference>
<dbReference type="InterPro" id="IPR035934">
    <property type="entry name" value="Phage_tail_protein-like_sf"/>
</dbReference>
<sequence>MNISAIQSSIVTKLSTEFEALGLQFLAKDVPDSDKDYDIAVTKPVAYVVYMGSQALPSISTNVIAQVRNLQFNVEIHARTLYRENGLHVVRDIVEQILIGFKPLNSQRLFLLKDEISKTDQGIWVHILQLQCESRLIQVDEPRNIIIPEFKELVKED</sequence>
<protein>
    <submittedName>
        <fullName evidence="1">Gp37 family protein</fullName>
    </submittedName>
</protein>
<dbReference type="InterPro" id="IPR038042">
    <property type="entry name" value="Gp37-like"/>
</dbReference>
<evidence type="ECO:0000313" key="2">
    <source>
        <dbReference type="Proteomes" id="UP001226434"/>
    </source>
</evidence>
<gene>
    <name evidence="1" type="ORF">QJ048_09405</name>
</gene>
<evidence type="ECO:0000313" key="1">
    <source>
        <dbReference type="EMBL" id="MDI3319987.1"/>
    </source>
</evidence>
<organism evidence="1 2">
    <name type="scientific">Pinibacter soli</name>
    <dbReference type="NCBI Taxonomy" id="3044211"/>
    <lineage>
        <taxon>Bacteria</taxon>
        <taxon>Pseudomonadati</taxon>
        <taxon>Bacteroidota</taxon>
        <taxon>Chitinophagia</taxon>
        <taxon>Chitinophagales</taxon>
        <taxon>Chitinophagaceae</taxon>
        <taxon>Pinibacter</taxon>
    </lineage>
</organism>
<dbReference type="Proteomes" id="UP001226434">
    <property type="component" value="Unassembled WGS sequence"/>
</dbReference>
<dbReference type="RefSeq" id="WP_282334087.1">
    <property type="nucleotide sequence ID" value="NZ_JASBRG010000005.1"/>
</dbReference>
<dbReference type="EMBL" id="JASBRG010000005">
    <property type="protein sequence ID" value="MDI3319987.1"/>
    <property type="molecule type" value="Genomic_DNA"/>
</dbReference>
<dbReference type="Gene3D" id="3.30.2000.10">
    <property type="entry name" value="Phage tail protein-like"/>
    <property type="match status" value="1"/>
</dbReference>
<dbReference type="Pfam" id="PF09646">
    <property type="entry name" value="Gp37"/>
    <property type="match status" value="1"/>
</dbReference>
<proteinExistence type="predicted"/>
<dbReference type="SUPFAM" id="SSF143749">
    <property type="entry name" value="Phage tail protein-like"/>
    <property type="match status" value="1"/>
</dbReference>
<dbReference type="InterPro" id="IPR018602">
    <property type="entry name" value="Gp37/STM4215"/>
</dbReference>
<keyword evidence="2" id="KW-1185">Reference proteome</keyword>